<dbReference type="PANTHER" id="PTHR24171:SF8">
    <property type="entry name" value="BRCA1-ASSOCIATED RING DOMAIN PROTEIN 1"/>
    <property type="match status" value="1"/>
</dbReference>
<evidence type="ECO:0000313" key="4">
    <source>
        <dbReference type="EMBL" id="KAF4669819.1"/>
    </source>
</evidence>
<dbReference type="GO" id="GO:0004842">
    <property type="term" value="F:ubiquitin-protein transferase activity"/>
    <property type="evidence" value="ECO:0007669"/>
    <property type="project" value="TreeGrafter"/>
</dbReference>
<keyword evidence="5" id="KW-1185">Reference proteome</keyword>
<dbReference type="GO" id="GO:0085020">
    <property type="term" value="P:protein K6-linked ubiquitination"/>
    <property type="evidence" value="ECO:0007669"/>
    <property type="project" value="TreeGrafter"/>
</dbReference>
<dbReference type="AlphaFoldDB" id="A0A7J6ME09"/>
<dbReference type="OrthoDB" id="430364at2759"/>
<evidence type="ECO:0000256" key="2">
    <source>
        <dbReference type="ARBA" id="ARBA00023043"/>
    </source>
</evidence>
<dbReference type="EMBL" id="JAAPAO010000163">
    <property type="protein sequence ID" value="KAF4669819.1"/>
    <property type="molecule type" value="Genomic_DNA"/>
</dbReference>
<dbReference type="InterPro" id="IPR002110">
    <property type="entry name" value="Ankyrin_rpt"/>
</dbReference>
<dbReference type="InterPro" id="IPR036770">
    <property type="entry name" value="Ankyrin_rpt-contain_sf"/>
</dbReference>
<name>A0A7J6ME09_PERCH</name>
<proteinExistence type="predicted"/>
<accession>A0A7J6ME09</accession>
<evidence type="ECO:0000256" key="1">
    <source>
        <dbReference type="ARBA" id="ARBA00022737"/>
    </source>
</evidence>
<gene>
    <name evidence="4" type="ORF">FOL47_002334</name>
</gene>
<dbReference type="Gene3D" id="1.25.40.20">
    <property type="entry name" value="Ankyrin repeat-containing domain"/>
    <property type="match status" value="1"/>
</dbReference>
<dbReference type="PANTHER" id="PTHR24171">
    <property type="entry name" value="ANKYRIN REPEAT DOMAIN-CONTAINING PROTEIN 39-RELATED"/>
    <property type="match status" value="1"/>
</dbReference>
<reference evidence="4 5" key="1">
    <citation type="submission" date="2020-04" db="EMBL/GenBank/DDBJ databases">
        <title>Perkinsus chesapeaki whole genome sequence.</title>
        <authorList>
            <person name="Bogema D.R."/>
        </authorList>
    </citation>
    <scope>NUCLEOTIDE SEQUENCE [LARGE SCALE GENOMIC DNA]</scope>
    <source>
        <strain evidence="4">ATCC PRA-425</strain>
    </source>
</reference>
<dbReference type="PROSITE" id="PS50088">
    <property type="entry name" value="ANK_REPEAT"/>
    <property type="match status" value="1"/>
</dbReference>
<dbReference type="Pfam" id="PF12796">
    <property type="entry name" value="Ank_2"/>
    <property type="match status" value="1"/>
</dbReference>
<evidence type="ECO:0000313" key="5">
    <source>
        <dbReference type="Proteomes" id="UP000591131"/>
    </source>
</evidence>
<sequence length="154" mass="16740">MPVSPSLGNSDELDAFLKAARYGDIEDVEEMLKSRPELLEESDAFTKSTAMLLAAGNGHSDTVKLLIKEAGERRSKVVNKGNKQGNTPLHWAALNGHLDVCKILVDAGADATTLNKAKRTPYDEALSRHFQDVCVYLAKFSAPENEPAKDSKSP</sequence>
<organism evidence="4 5">
    <name type="scientific">Perkinsus chesapeaki</name>
    <name type="common">Clam parasite</name>
    <name type="synonym">Perkinsus andrewsi</name>
    <dbReference type="NCBI Taxonomy" id="330153"/>
    <lineage>
        <taxon>Eukaryota</taxon>
        <taxon>Sar</taxon>
        <taxon>Alveolata</taxon>
        <taxon>Perkinsozoa</taxon>
        <taxon>Perkinsea</taxon>
        <taxon>Perkinsida</taxon>
        <taxon>Perkinsidae</taxon>
        <taxon>Perkinsus</taxon>
    </lineage>
</organism>
<dbReference type="PROSITE" id="PS50297">
    <property type="entry name" value="ANK_REP_REGION"/>
    <property type="match status" value="1"/>
</dbReference>
<comment type="caution">
    <text evidence="4">The sequence shown here is derived from an EMBL/GenBank/DDBJ whole genome shotgun (WGS) entry which is preliminary data.</text>
</comment>
<feature type="repeat" description="ANK" evidence="3">
    <location>
        <begin position="84"/>
        <end position="116"/>
    </location>
</feature>
<dbReference type="SMART" id="SM00248">
    <property type="entry name" value="ANK"/>
    <property type="match status" value="3"/>
</dbReference>
<evidence type="ECO:0000256" key="3">
    <source>
        <dbReference type="PROSITE-ProRule" id="PRU00023"/>
    </source>
</evidence>
<keyword evidence="2 3" id="KW-0040">ANK repeat</keyword>
<dbReference type="SUPFAM" id="SSF48403">
    <property type="entry name" value="Ankyrin repeat"/>
    <property type="match status" value="1"/>
</dbReference>
<dbReference type="Proteomes" id="UP000591131">
    <property type="component" value="Unassembled WGS sequence"/>
</dbReference>
<keyword evidence="1" id="KW-0677">Repeat</keyword>
<protein>
    <submittedName>
        <fullName evidence="4">Uncharacterized protein</fullName>
    </submittedName>
</protein>